<dbReference type="EMBL" id="FUKR01000067">
    <property type="protein sequence ID" value="SJN40166.1"/>
    <property type="molecule type" value="Genomic_DNA"/>
</dbReference>
<dbReference type="Proteomes" id="UP000196778">
    <property type="component" value="Unassembled WGS sequence"/>
</dbReference>
<evidence type="ECO:0000313" key="1">
    <source>
        <dbReference type="EMBL" id="SJN40166.1"/>
    </source>
</evidence>
<evidence type="ECO:0000313" key="2">
    <source>
        <dbReference type="Proteomes" id="UP000196778"/>
    </source>
</evidence>
<dbReference type="AlphaFoldDB" id="A0A1R4K7A8"/>
<organism evidence="1 2">
    <name type="scientific">Mycetocola reblochoni REB411</name>
    <dbReference type="NCBI Taxonomy" id="1255698"/>
    <lineage>
        <taxon>Bacteria</taxon>
        <taxon>Bacillati</taxon>
        <taxon>Actinomycetota</taxon>
        <taxon>Actinomycetes</taxon>
        <taxon>Micrococcales</taxon>
        <taxon>Microbacteriaceae</taxon>
        <taxon>Mycetocola</taxon>
    </lineage>
</organism>
<name>A0A1R4K7A8_9MICO</name>
<protein>
    <submittedName>
        <fullName evidence="1">Uncharacterized protein</fullName>
    </submittedName>
</protein>
<dbReference type="RefSeq" id="WP_087138367.1">
    <property type="nucleotide sequence ID" value="NZ_FUKR01000067.1"/>
</dbReference>
<dbReference type="OrthoDB" id="8565707at2"/>
<keyword evidence="2" id="KW-1185">Reference proteome</keyword>
<gene>
    <name evidence="1" type="ORF">FM119_11820</name>
</gene>
<proteinExistence type="predicted"/>
<sequence>MSRQSARAHRRPRILRRVLDVGVTGFFAAWFVTTVVAQHPDRAYDRVRRLDVGVGNAAIPNWRFFAPKPAVEDVHYLYRLADGDRSRHSEWRAMHTISTRRLRQALWFPGRRREKGFFDVANLIMTVSPEGPAHLVKARESAMESINDAVRLSAEPEDGMEWFQVMMLRYAGHDRTAKPEYDVIFDYARFDREAAR</sequence>
<accession>A0A1R4K7A8</accession>
<reference evidence="2" key="1">
    <citation type="submission" date="2017-02" db="EMBL/GenBank/DDBJ databases">
        <authorList>
            <person name="Dridi B."/>
        </authorList>
    </citation>
    <scope>NUCLEOTIDE SEQUENCE [LARGE SCALE GENOMIC DNA]</scope>
    <source>
        <strain evidence="2">EB411</strain>
    </source>
</reference>